<sequence length="338" mass="36086">MMDETVKAAQWEAIEAAAAEWVARLDGGPLDAAERIAFRDWLDAHPDHRPAFDEVHSAWRSLDPLRGRGEDWRRAGPPAAPPARGRAVRRGAAVLGLLAVLALGALGLDSLGFGIRDLAIAWRADHRTLAGERRHLSLPDGSEVELGPDSALALHYSATERRVSLLAGEAYFAARPVSQDESRAFVVEAGGGSTTALGTAFTVNLEDDCAEVVALEHNVRVALSTPKPAAGEEVVLAPGDAVRYGEARGLGRVRRVDVARKTAWRRGVLVFDEESLSDAVATLNRYRTGRILVLGSALKSREVTGVFQASDLGDAIDAIAGELGARRRSLPGGLTVLY</sequence>
<dbReference type="PIRSF" id="PIRSF018266">
    <property type="entry name" value="FecR"/>
    <property type="match status" value="1"/>
</dbReference>
<feature type="transmembrane region" description="Helical" evidence="1">
    <location>
        <begin position="92"/>
        <end position="115"/>
    </location>
</feature>
<dbReference type="RefSeq" id="WP_247028785.1">
    <property type="nucleotide sequence ID" value="NZ_JALKCH010000005.1"/>
</dbReference>
<dbReference type="Proteomes" id="UP001203284">
    <property type="component" value="Unassembled WGS sequence"/>
</dbReference>
<keyword evidence="5" id="KW-1185">Reference proteome</keyword>
<dbReference type="Gene3D" id="2.60.120.1440">
    <property type="match status" value="1"/>
</dbReference>
<dbReference type="EMBL" id="JALKCH010000005">
    <property type="protein sequence ID" value="MCK0197173.1"/>
    <property type="molecule type" value="Genomic_DNA"/>
</dbReference>
<feature type="domain" description="FecR protein" evidence="2">
    <location>
        <begin position="125"/>
        <end position="219"/>
    </location>
</feature>
<evidence type="ECO:0000259" key="3">
    <source>
        <dbReference type="Pfam" id="PF16220"/>
    </source>
</evidence>
<evidence type="ECO:0000259" key="2">
    <source>
        <dbReference type="Pfam" id="PF04773"/>
    </source>
</evidence>
<reference evidence="4 5" key="1">
    <citation type="submission" date="2022-04" db="EMBL/GenBank/DDBJ databases">
        <authorList>
            <person name="Grouzdev D.S."/>
            <person name="Pantiukh K.S."/>
            <person name="Krutkina M.S."/>
        </authorList>
    </citation>
    <scope>NUCLEOTIDE SEQUENCE [LARGE SCALE GENOMIC DNA]</scope>
    <source>
        <strain evidence="4 5">6x-1</strain>
    </source>
</reference>
<dbReference type="InterPro" id="IPR032623">
    <property type="entry name" value="FecR_N"/>
</dbReference>
<evidence type="ECO:0000256" key="1">
    <source>
        <dbReference type="SAM" id="Phobius"/>
    </source>
</evidence>
<protein>
    <submittedName>
        <fullName evidence="4">FecR domain-containing protein</fullName>
    </submittedName>
</protein>
<dbReference type="Pfam" id="PF04773">
    <property type="entry name" value="FecR"/>
    <property type="match status" value="1"/>
</dbReference>
<proteinExistence type="predicted"/>
<name>A0ABT0DB40_9HYPH</name>
<comment type="caution">
    <text evidence="4">The sequence shown here is derived from an EMBL/GenBank/DDBJ whole genome shotgun (WGS) entry which is preliminary data.</text>
</comment>
<dbReference type="Gene3D" id="3.55.50.30">
    <property type="match status" value="1"/>
</dbReference>
<keyword evidence="1" id="KW-0472">Membrane</keyword>
<keyword evidence="1" id="KW-1133">Transmembrane helix</keyword>
<gene>
    <name evidence="4" type="ORF">MWN34_09635</name>
</gene>
<accession>A0ABT0DB40</accession>
<dbReference type="InterPro" id="IPR012373">
    <property type="entry name" value="Ferrdict_sens_TM"/>
</dbReference>
<keyword evidence="1" id="KW-0812">Transmembrane</keyword>
<evidence type="ECO:0000313" key="4">
    <source>
        <dbReference type="EMBL" id="MCK0197173.1"/>
    </source>
</evidence>
<evidence type="ECO:0000313" key="5">
    <source>
        <dbReference type="Proteomes" id="UP001203284"/>
    </source>
</evidence>
<dbReference type="PANTHER" id="PTHR30273:SF2">
    <property type="entry name" value="PROTEIN FECR"/>
    <property type="match status" value="1"/>
</dbReference>
<feature type="domain" description="FecR N-terminal" evidence="3">
    <location>
        <begin position="17"/>
        <end position="56"/>
    </location>
</feature>
<dbReference type="InterPro" id="IPR006860">
    <property type="entry name" value="FecR"/>
</dbReference>
<dbReference type="Pfam" id="PF16220">
    <property type="entry name" value="DUF4880"/>
    <property type="match status" value="1"/>
</dbReference>
<organism evidence="4 5">
    <name type="scientific">Ancylobacter crimeensis</name>
    <dbReference type="NCBI Taxonomy" id="2579147"/>
    <lineage>
        <taxon>Bacteria</taxon>
        <taxon>Pseudomonadati</taxon>
        <taxon>Pseudomonadota</taxon>
        <taxon>Alphaproteobacteria</taxon>
        <taxon>Hyphomicrobiales</taxon>
        <taxon>Xanthobacteraceae</taxon>
        <taxon>Ancylobacter</taxon>
    </lineage>
</organism>
<dbReference type="PANTHER" id="PTHR30273">
    <property type="entry name" value="PERIPLASMIC SIGNAL SENSOR AND SIGMA FACTOR ACTIVATOR FECR-RELATED"/>
    <property type="match status" value="1"/>
</dbReference>